<feature type="transmembrane region" description="Helical" evidence="12">
    <location>
        <begin position="55"/>
        <end position="73"/>
    </location>
</feature>
<dbReference type="Pfam" id="PF00005">
    <property type="entry name" value="ABC_tran"/>
    <property type="match status" value="1"/>
</dbReference>
<evidence type="ECO:0000256" key="11">
    <source>
        <dbReference type="ARBA" id="ARBA00023136"/>
    </source>
</evidence>
<dbReference type="GO" id="GO:0043190">
    <property type="term" value="C:ATP-binding cassette (ABC) transporter complex"/>
    <property type="evidence" value="ECO:0007669"/>
    <property type="project" value="InterPro"/>
</dbReference>
<dbReference type="AlphaFoldDB" id="A0A368HFW9"/>
<dbReference type="InterPro" id="IPR017871">
    <property type="entry name" value="ABC_transporter-like_CS"/>
</dbReference>
<evidence type="ECO:0000256" key="6">
    <source>
        <dbReference type="ARBA" id="ARBA00022692"/>
    </source>
</evidence>
<keyword evidence="9" id="KW-0029">Amino-acid transport</keyword>
<dbReference type="GO" id="GO:0022857">
    <property type="term" value="F:transmembrane transporter activity"/>
    <property type="evidence" value="ECO:0007669"/>
    <property type="project" value="InterPro"/>
</dbReference>
<feature type="transmembrane region" description="Helical" evidence="12">
    <location>
        <begin position="79"/>
        <end position="96"/>
    </location>
</feature>
<dbReference type="RefSeq" id="WP_114283113.1">
    <property type="nucleotide sequence ID" value="NZ_PSYR01000002.1"/>
</dbReference>
<dbReference type="PROSITE" id="PS00211">
    <property type="entry name" value="ABC_TRANSPORTER_1"/>
    <property type="match status" value="1"/>
</dbReference>
<evidence type="ECO:0000256" key="12">
    <source>
        <dbReference type="RuleBase" id="RU363032"/>
    </source>
</evidence>
<dbReference type="PANTHER" id="PTHR43166">
    <property type="entry name" value="AMINO ACID IMPORT ATP-BINDING PROTEIN"/>
    <property type="match status" value="1"/>
</dbReference>
<dbReference type="Pfam" id="PF00528">
    <property type="entry name" value="BPD_transp_1"/>
    <property type="match status" value="1"/>
</dbReference>
<dbReference type="CDD" id="cd06261">
    <property type="entry name" value="TM_PBP2"/>
    <property type="match status" value="1"/>
</dbReference>
<keyword evidence="8" id="KW-0067">ATP-binding</keyword>
<feature type="transmembrane region" description="Helical" evidence="12">
    <location>
        <begin position="20"/>
        <end position="43"/>
    </location>
</feature>
<name>A0A368HFW9_9GAMM</name>
<dbReference type="GO" id="GO:0006865">
    <property type="term" value="P:amino acid transport"/>
    <property type="evidence" value="ECO:0007669"/>
    <property type="project" value="UniProtKB-KW"/>
</dbReference>
<keyword evidence="5" id="KW-1003">Cell membrane</keyword>
<dbReference type="Gene3D" id="3.40.50.300">
    <property type="entry name" value="P-loop containing nucleotide triphosphate hydrolases"/>
    <property type="match status" value="1"/>
</dbReference>
<evidence type="ECO:0000313" key="15">
    <source>
        <dbReference type="EMBL" id="RCN56410.1"/>
    </source>
</evidence>
<feature type="domain" description="ABC transmembrane type-1" evidence="14">
    <location>
        <begin position="17"/>
        <end position="205"/>
    </location>
</feature>
<evidence type="ECO:0000256" key="2">
    <source>
        <dbReference type="ARBA" id="ARBA00004429"/>
    </source>
</evidence>
<protein>
    <submittedName>
        <fullName evidence="15">ABC transporter permease</fullName>
    </submittedName>
</protein>
<keyword evidence="11 12" id="KW-0472">Membrane</keyword>
<comment type="subcellular location">
    <subcellularLocation>
        <location evidence="2">Cell inner membrane</location>
        <topology evidence="2">Multi-pass membrane protein</topology>
    </subcellularLocation>
    <subcellularLocation>
        <location evidence="1">Cell inner membrane</location>
        <topology evidence="1">Peripheral membrane protein</topology>
    </subcellularLocation>
    <subcellularLocation>
        <location evidence="12">Cell membrane</location>
        <topology evidence="12">Multi-pass membrane protein</topology>
    </subcellularLocation>
</comment>
<dbReference type="InterPro" id="IPR000515">
    <property type="entry name" value="MetI-like"/>
</dbReference>
<evidence type="ECO:0000259" key="13">
    <source>
        <dbReference type="PROSITE" id="PS50893"/>
    </source>
</evidence>
<sequence>MELFIHYLFMPYLLEGIRITVYVTAIGIAGGAVLGAALSLLQLSRVRLVSLCAKVYVGIFRGTPLILQMVFAYDAMPRIGIRLPGVVAAGVALAANEAPFIAEMIRSAIASVGAGQRLAGKTLGLSAWQRARRIVWPQAFRAALPAAGNAVISALKNSALAMVIAVPELTLRSTQLASSTFDFFSIFFAAGVWYLVLTGVVSLVQVALESLFGYDRPRAGTSRGAVIQGKAPAIGVGMMAQGTDRDAAQAIVAGRVTESRLEYADPRDKVPEYCVEAMNLRKSYHGKDVLSDVTLRLRTGTTTVLLGASGAGKSTLLRCFGLLETPDAGEMRIGNRRFQFGAGSAAHYDDKRLTTERLAGGVTVILQNFELFPHMTAVENVTLALTATYGVGRRDAEEVARATLESLGLSMHADKYPRHLSGGQQQRVAIARALVIKPRLLLMDEPTSALDPESVNGILELVGELKKKGDISIIITTHQLKVASRLGDTVVFMNNGQIVEYGSAIDVLTKATDPKTIRFVEAFG</sequence>
<proteinExistence type="inferred from homology"/>
<evidence type="ECO:0000256" key="4">
    <source>
        <dbReference type="ARBA" id="ARBA00022448"/>
    </source>
</evidence>
<dbReference type="InterPro" id="IPR010065">
    <property type="entry name" value="AA_ABC_transptr_permease_3TM"/>
</dbReference>
<dbReference type="Proteomes" id="UP000253250">
    <property type="component" value="Unassembled WGS sequence"/>
</dbReference>
<evidence type="ECO:0000256" key="1">
    <source>
        <dbReference type="ARBA" id="ARBA00004417"/>
    </source>
</evidence>
<dbReference type="PROSITE" id="PS50893">
    <property type="entry name" value="ABC_TRANSPORTER_2"/>
    <property type="match status" value="1"/>
</dbReference>
<dbReference type="OrthoDB" id="9802264at2"/>
<dbReference type="SUPFAM" id="SSF161098">
    <property type="entry name" value="MetI-like"/>
    <property type="match status" value="1"/>
</dbReference>
<comment type="similarity">
    <text evidence="3">Belongs to the binding-protein-dependent transport system permease family. HisMQ subfamily.</text>
</comment>
<dbReference type="Gene3D" id="1.10.3720.10">
    <property type="entry name" value="MetI-like"/>
    <property type="match status" value="1"/>
</dbReference>
<keyword evidence="4 12" id="KW-0813">Transport</keyword>
<keyword evidence="7" id="KW-0547">Nucleotide-binding</keyword>
<dbReference type="InterPro" id="IPR027417">
    <property type="entry name" value="P-loop_NTPase"/>
</dbReference>
<evidence type="ECO:0000256" key="10">
    <source>
        <dbReference type="ARBA" id="ARBA00022989"/>
    </source>
</evidence>
<evidence type="ECO:0000256" key="3">
    <source>
        <dbReference type="ARBA" id="ARBA00010072"/>
    </source>
</evidence>
<evidence type="ECO:0000256" key="8">
    <source>
        <dbReference type="ARBA" id="ARBA00022840"/>
    </source>
</evidence>
<dbReference type="GO" id="GO:0005524">
    <property type="term" value="F:ATP binding"/>
    <property type="evidence" value="ECO:0007669"/>
    <property type="project" value="UniProtKB-KW"/>
</dbReference>
<dbReference type="InterPro" id="IPR050086">
    <property type="entry name" value="MetN_ABC_transporter-like"/>
</dbReference>
<dbReference type="InterPro" id="IPR003593">
    <property type="entry name" value="AAA+_ATPase"/>
</dbReference>
<dbReference type="EMBL" id="PSYR01000002">
    <property type="protein sequence ID" value="RCN56410.1"/>
    <property type="molecule type" value="Genomic_DNA"/>
</dbReference>
<reference evidence="15 16" key="1">
    <citation type="submission" date="2018-02" db="EMBL/GenBank/DDBJ databases">
        <title>Insights into the biology of acidophilic members of the Acidiferrobacteraceae family derived from comparative genomic analyses.</title>
        <authorList>
            <person name="Issotta F."/>
            <person name="Thyssen C."/>
            <person name="Mena C."/>
            <person name="Moya A."/>
            <person name="Bellenberg S."/>
            <person name="Sproer C."/>
            <person name="Covarrubias P.C."/>
            <person name="Sand W."/>
            <person name="Quatrini R."/>
            <person name="Vera M."/>
        </authorList>
    </citation>
    <scope>NUCLEOTIDE SEQUENCE [LARGE SCALE GENOMIC DNA]</scope>
    <source>
        <strain evidence="16">m-1</strain>
    </source>
</reference>
<dbReference type="InterPro" id="IPR035906">
    <property type="entry name" value="MetI-like_sf"/>
</dbReference>
<dbReference type="PANTHER" id="PTHR43166:SF35">
    <property type="entry name" value="L-CYSTINE IMPORT ATP-BINDING PROTEIN TCYN"/>
    <property type="match status" value="1"/>
</dbReference>
<evidence type="ECO:0000256" key="7">
    <source>
        <dbReference type="ARBA" id="ARBA00022741"/>
    </source>
</evidence>
<dbReference type="GO" id="GO:0016887">
    <property type="term" value="F:ATP hydrolysis activity"/>
    <property type="evidence" value="ECO:0007669"/>
    <property type="project" value="InterPro"/>
</dbReference>
<dbReference type="SMART" id="SM00382">
    <property type="entry name" value="AAA"/>
    <property type="match status" value="1"/>
</dbReference>
<keyword evidence="16" id="KW-1185">Reference proteome</keyword>
<evidence type="ECO:0000256" key="9">
    <source>
        <dbReference type="ARBA" id="ARBA00022970"/>
    </source>
</evidence>
<keyword evidence="6 12" id="KW-0812">Transmembrane</keyword>
<keyword evidence="10 12" id="KW-1133">Transmembrane helix</keyword>
<organism evidence="15 16">
    <name type="scientific">Acidiferrobacter thiooxydans</name>
    <dbReference type="NCBI Taxonomy" id="163359"/>
    <lineage>
        <taxon>Bacteria</taxon>
        <taxon>Pseudomonadati</taxon>
        <taxon>Pseudomonadota</taxon>
        <taxon>Gammaproteobacteria</taxon>
        <taxon>Acidiferrobacterales</taxon>
        <taxon>Acidiferrobacteraceae</taxon>
        <taxon>Acidiferrobacter</taxon>
    </lineage>
</organism>
<evidence type="ECO:0000256" key="5">
    <source>
        <dbReference type="ARBA" id="ARBA00022475"/>
    </source>
</evidence>
<feature type="transmembrane region" description="Helical" evidence="12">
    <location>
        <begin position="186"/>
        <end position="208"/>
    </location>
</feature>
<feature type="domain" description="ABC transporter" evidence="13">
    <location>
        <begin position="275"/>
        <end position="520"/>
    </location>
</feature>
<dbReference type="SUPFAM" id="SSF52540">
    <property type="entry name" value="P-loop containing nucleoside triphosphate hydrolases"/>
    <property type="match status" value="1"/>
</dbReference>
<gene>
    <name evidence="15" type="ORF">C4900_11335</name>
</gene>
<dbReference type="NCBIfam" id="TIGR01726">
    <property type="entry name" value="HEQRo_perm_3TM"/>
    <property type="match status" value="1"/>
</dbReference>
<evidence type="ECO:0000313" key="16">
    <source>
        <dbReference type="Proteomes" id="UP000253250"/>
    </source>
</evidence>
<evidence type="ECO:0000259" key="14">
    <source>
        <dbReference type="PROSITE" id="PS50928"/>
    </source>
</evidence>
<dbReference type="InterPro" id="IPR003439">
    <property type="entry name" value="ABC_transporter-like_ATP-bd"/>
</dbReference>
<dbReference type="PROSITE" id="PS50928">
    <property type="entry name" value="ABC_TM1"/>
    <property type="match status" value="1"/>
</dbReference>
<comment type="caution">
    <text evidence="15">The sequence shown here is derived from an EMBL/GenBank/DDBJ whole genome shotgun (WGS) entry which is preliminary data.</text>
</comment>
<accession>A0A368HFW9</accession>